<reference evidence="1" key="1">
    <citation type="submission" date="2022-10" db="EMBL/GenBank/DDBJ databases">
        <title>Genome Sequence of Xylaria curta.</title>
        <authorList>
            <person name="Buettner E."/>
        </authorList>
    </citation>
    <scope>NUCLEOTIDE SEQUENCE</scope>
    <source>
        <strain evidence="1">Babe10</strain>
    </source>
</reference>
<sequence length="130" mass="13921">MAKVLAGDLIEIVQKENNGWWLAKSGLGQAWVPATYVEEQAPAPAPIQRAPPPPPAMNGAGRNKPTPPAKRPAATRKADALPARDSGMSMNENGSDGSRSNTPNLGSLRLADALIARKNAMQRRDEDDDW</sequence>
<name>A0ACC1MGC3_9PEZI</name>
<gene>
    <name evidence="1" type="ORF">NUW58_g10780</name>
</gene>
<proteinExistence type="predicted"/>
<protein>
    <submittedName>
        <fullName evidence="1">Uncharacterized protein</fullName>
    </submittedName>
</protein>
<evidence type="ECO:0000313" key="1">
    <source>
        <dbReference type="EMBL" id="KAJ2965985.1"/>
    </source>
</evidence>
<organism evidence="1 2">
    <name type="scientific">Xylaria curta</name>
    <dbReference type="NCBI Taxonomy" id="42375"/>
    <lineage>
        <taxon>Eukaryota</taxon>
        <taxon>Fungi</taxon>
        <taxon>Dikarya</taxon>
        <taxon>Ascomycota</taxon>
        <taxon>Pezizomycotina</taxon>
        <taxon>Sordariomycetes</taxon>
        <taxon>Xylariomycetidae</taxon>
        <taxon>Xylariales</taxon>
        <taxon>Xylariaceae</taxon>
        <taxon>Xylaria</taxon>
    </lineage>
</organism>
<comment type="caution">
    <text evidence="1">The sequence shown here is derived from an EMBL/GenBank/DDBJ whole genome shotgun (WGS) entry which is preliminary data.</text>
</comment>
<keyword evidence="2" id="KW-1185">Reference proteome</keyword>
<dbReference type="EMBL" id="JAPDGR010005343">
    <property type="protein sequence ID" value="KAJ2965985.1"/>
    <property type="molecule type" value="Genomic_DNA"/>
</dbReference>
<evidence type="ECO:0000313" key="2">
    <source>
        <dbReference type="Proteomes" id="UP001143856"/>
    </source>
</evidence>
<accession>A0ACC1MGC3</accession>
<dbReference type="Proteomes" id="UP001143856">
    <property type="component" value="Unassembled WGS sequence"/>
</dbReference>